<name>X1T4F7_9ZZZZ</name>
<gene>
    <name evidence="1" type="ORF">S12H4_39433</name>
</gene>
<evidence type="ECO:0000313" key="1">
    <source>
        <dbReference type="EMBL" id="GAJ00203.1"/>
    </source>
</evidence>
<accession>X1T4F7</accession>
<dbReference type="EMBL" id="BARW01023835">
    <property type="protein sequence ID" value="GAJ00203.1"/>
    <property type="molecule type" value="Genomic_DNA"/>
</dbReference>
<dbReference type="AlphaFoldDB" id="X1T4F7"/>
<organism evidence="1">
    <name type="scientific">marine sediment metagenome</name>
    <dbReference type="NCBI Taxonomy" id="412755"/>
    <lineage>
        <taxon>unclassified sequences</taxon>
        <taxon>metagenomes</taxon>
        <taxon>ecological metagenomes</taxon>
    </lineage>
</organism>
<proteinExistence type="predicted"/>
<reference evidence="1" key="1">
    <citation type="journal article" date="2014" name="Front. Microbiol.">
        <title>High frequency of phylogenetically diverse reductive dehalogenase-homologous genes in deep subseafloor sedimentary metagenomes.</title>
        <authorList>
            <person name="Kawai M."/>
            <person name="Futagami T."/>
            <person name="Toyoda A."/>
            <person name="Takaki Y."/>
            <person name="Nishi S."/>
            <person name="Hori S."/>
            <person name="Arai W."/>
            <person name="Tsubouchi T."/>
            <person name="Morono Y."/>
            <person name="Uchiyama I."/>
            <person name="Ito T."/>
            <person name="Fujiyama A."/>
            <person name="Inagaki F."/>
            <person name="Takami H."/>
        </authorList>
    </citation>
    <scope>NUCLEOTIDE SEQUENCE</scope>
    <source>
        <strain evidence="1">Expedition CK06-06</strain>
    </source>
</reference>
<feature type="non-terminal residue" evidence="1">
    <location>
        <position position="239"/>
    </location>
</feature>
<dbReference type="InterPro" id="IPR027417">
    <property type="entry name" value="P-loop_NTPase"/>
</dbReference>
<dbReference type="Gene3D" id="3.40.50.300">
    <property type="entry name" value="P-loop containing nucleotide triphosphate hydrolases"/>
    <property type="match status" value="1"/>
</dbReference>
<comment type="caution">
    <text evidence="1">The sequence shown here is derived from an EMBL/GenBank/DDBJ whole genome shotgun (WGS) entry which is preliminary data.</text>
</comment>
<sequence>MEIVLSNLRLMPRTQRDAILALRTYAKVLKMTREADILEFCSEYWIKKTFLPSAELINQKFDTSYEEDEAITSDRYLRRLEETLYTYRDKAIRSELLAKAADPEIDVNELTQISRKYADTVCQTPTCLSCMTIRATYDLIKSRPLGLKTFISELDDEIKGMHFESLNSIFGFTGCCKTTLGHSMTYGNSYDLGYKLAYITLEVPKHEVHMNFLSRHSFTLRPDAPLDAADIKKGLLSKT</sequence>
<protein>
    <submittedName>
        <fullName evidence="1">Uncharacterized protein</fullName>
    </submittedName>
</protein>